<proteinExistence type="predicted"/>
<dbReference type="InterPro" id="IPR050463">
    <property type="entry name" value="Gfo/Idh/MocA_oxidrdct_glycsds"/>
</dbReference>
<gene>
    <name evidence="4" type="ORF">METZ01_LOCUS57161</name>
</gene>
<organism evidence="4">
    <name type="scientific">marine metagenome</name>
    <dbReference type="NCBI Taxonomy" id="408172"/>
    <lineage>
        <taxon>unclassified sequences</taxon>
        <taxon>metagenomes</taxon>
        <taxon>ecological metagenomes</taxon>
    </lineage>
</organism>
<protein>
    <recommendedName>
        <fullName evidence="3">Gfo/Idh/MocA-like oxidoreductase N-terminal domain-containing protein</fullName>
    </recommendedName>
</protein>
<dbReference type="EMBL" id="UINC01003211">
    <property type="protein sequence ID" value="SVA04307.1"/>
    <property type="molecule type" value="Genomic_DNA"/>
</dbReference>
<dbReference type="AlphaFoldDB" id="A0A381SPJ9"/>
<dbReference type="GO" id="GO:0016491">
    <property type="term" value="F:oxidoreductase activity"/>
    <property type="evidence" value="ECO:0007669"/>
    <property type="project" value="UniProtKB-KW"/>
</dbReference>
<evidence type="ECO:0000313" key="4">
    <source>
        <dbReference type="EMBL" id="SVA04307.1"/>
    </source>
</evidence>
<sequence length="538" mass="60431">MGQQENKEKEIIQKHTDMDRRELLKGLATLPAIAAFFVSLWAKLRRDAVKKSNLLQDLVKEKQAPPVVSSTGTSDHIRIGIIGYGGRGGHLVRGAGFATPGWTDLASENARKNRLDKRFATFMQQEDLNVSLVGVCDLFDFRSDLGVQASKNEVRPGGSPKKTAIIYRHYTDLLANDDIDAVIVATPDHWHSRITIDAAKAGKHVYCEKGLTRTFDEAIDVYDTVKRTGITFQLGHQNRQVEANYKAKRIIDQGLLGPINMVELTTNRNSPWGAWVWGIHPDGNKRTIDWKTFQEPVPIKNRIPFGEEALKRFFRWRCWFDYGTGLSGDLLSHDFDTINQIMDIGIPKYASSTGGVYFYKDGRDVPDVWNATFEYPDKDLTVLYSATLSSNNARGNRIMGHDATMMMGGQSGGGSIHGFIVTADDASTQYKERIENGMINTRYPMYSYAPGSKQIDGVTSATSKYFASKGLLYTYRDGKRVDPTHLHIKDWLEAIRMGGQPKCNIEVALHEAVACHMATESYLQGRRIEWDPVNRKLI</sequence>
<dbReference type="PANTHER" id="PTHR43818:SF11">
    <property type="entry name" value="BCDNA.GH03377"/>
    <property type="match status" value="1"/>
</dbReference>
<keyword evidence="1" id="KW-0560">Oxidoreductase</keyword>
<accession>A0A381SPJ9</accession>
<feature type="transmembrane region" description="Helical" evidence="2">
    <location>
        <begin position="23"/>
        <end position="42"/>
    </location>
</feature>
<evidence type="ECO:0000256" key="2">
    <source>
        <dbReference type="SAM" id="Phobius"/>
    </source>
</evidence>
<keyword evidence="2" id="KW-1133">Transmembrane helix</keyword>
<dbReference type="PANTHER" id="PTHR43818">
    <property type="entry name" value="BCDNA.GH03377"/>
    <property type="match status" value="1"/>
</dbReference>
<feature type="domain" description="Gfo/Idh/MocA-like oxidoreductase N-terminal" evidence="3">
    <location>
        <begin position="166"/>
        <end position="236"/>
    </location>
</feature>
<dbReference type="GO" id="GO:0000166">
    <property type="term" value="F:nucleotide binding"/>
    <property type="evidence" value="ECO:0007669"/>
    <property type="project" value="InterPro"/>
</dbReference>
<dbReference type="SUPFAM" id="SSF51735">
    <property type="entry name" value="NAD(P)-binding Rossmann-fold domains"/>
    <property type="match status" value="1"/>
</dbReference>
<dbReference type="InterPro" id="IPR000683">
    <property type="entry name" value="Gfo/Idh/MocA-like_OxRdtase_N"/>
</dbReference>
<dbReference type="SUPFAM" id="SSF55347">
    <property type="entry name" value="Glyceraldehyde-3-phosphate dehydrogenase-like, C-terminal domain"/>
    <property type="match status" value="1"/>
</dbReference>
<evidence type="ECO:0000259" key="3">
    <source>
        <dbReference type="Pfam" id="PF01408"/>
    </source>
</evidence>
<evidence type="ECO:0000256" key="1">
    <source>
        <dbReference type="ARBA" id="ARBA00023002"/>
    </source>
</evidence>
<keyword evidence="2" id="KW-0472">Membrane</keyword>
<reference evidence="4" key="1">
    <citation type="submission" date="2018-05" db="EMBL/GenBank/DDBJ databases">
        <authorList>
            <person name="Lanie J.A."/>
            <person name="Ng W.-L."/>
            <person name="Kazmierczak K.M."/>
            <person name="Andrzejewski T.M."/>
            <person name="Davidsen T.M."/>
            <person name="Wayne K.J."/>
            <person name="Tettelin H."/>
            <person name="Glass J.I."/>
            <person name="Rusch D."/>
            <person name="Podicherti R."/>
            <person name="Tsui H.-C.T."/>
            <person name="Winkler M.E."/>
        </authorList>
    </citation>
    <scope>NUCLEOTIDE SEQUENCE</scope>
</reference>
<dbReference type="Gene3D" id="3.40.50.720">
    <property type="entry name" value="NAD(P)-binding Rossmann-like Domain"/>
    <property type="match status" value="1"/>
</dbReference>
<name>A0A381SPJ9_9ZZZZ</name>
<dbReference type="Gene3D" id="3.30.360.10">
    <property type="entry name" value="Dihydrodipicolinate Reductase, domain 2"/>
    <property type="match status" value="1"/>
</dbReference>
<dbReference type="Pfam" id="PF01408">
    <property type="entry name" value="GFO_IDH_MocA"/>
    <property type="match status" value="1"/>
</dbReference>
<dbReference type="InterPro" id="IPR036291">
    <property type="entry name" value="NAD(P)-bd_dom_sf"/>
</dbReference>
<keyword evidence="2" id="KW-0812">Transmembrane</keyword>